<reference evidence="1" key="1">
    <citation type="submission" date="2021-06" db="EMBL/GenBank/DDBJ databases">
        <authorList>
            <person name="Kallberg Y."/>
            <person name="Tangrot J."/>
            <person name="Rosling A."/>
        </authorList>
    </citation>
    <scope>NUCLEOTIDE SEQUENCE</scope>
    <source>
        <strain evidence="1">MA461A</strain>
    </source>
</reference>
<proteinExistence type="predicted"/>
<comment type="caution">
    <text evidence="1">The sequence shown here is derived from an EMBL/GenBank/DDBJ whole genome shotgun (WGS) entry which is preliminary data.</text>
</comment>
<name>A0ACA9PLX7_9GLOM</name>
<accession>A0ACA9PLX7</accession>
<evidence type="ECO:0000313" key="1">
    <source>
        <dbReference type="EMBL" id="CAG8716472.1"/>
    </source>
</evidence>
<keyword evidence="2" id="KW-1185">Reference proteome</keyword>
<dbReference type="Proteomes" id="UP000789920">
    <property type="component" value="Unassembled WGS sequence"/>
</dbReference>
<dbReference type="EMBL" id="CAJVQC010022100">
    <property type="protein sequence ID" value="CAG8716472.1"/>
    <property type="molecule type" value="Genomic_DNA"/>
</dbReference>
<protein>
    <submittedName>
        <fullName evidence="1">754_t:CDS:1</fullName>
    </submittedName>
</protein>
<evidence type="ECO:0000313" key="2">
    <source>
        <dbReference type="Proteomes" id="UP000789920"/>
    </source>
</evidence>
<gene>
    <name evidence="1" type="ORF">RPERSI_LOCUS10933</name>
</gene>
<organism evidence="1 2">
    <name type="scientific">Racocetra persica</name>
    <dbReference type="NCBI Taxonomy" id="160502"/>
    <lineage>
        <taxon>Eukaryota</taxon>
        <taxon>Fungi</taxon>
        <taxon>Fungi incertae sedis</taxon>
        <taxon>Mucoromycota</taxon>
        <taxon>Glomeromycotina</taxon>
        <taxon>Glomeromycetes</taxon>
        <taxon>Diversisporales</taxon>
        <taxon>Gigasporaceae</taxon>
        <taxon>Racocetra</taxon>
    </lineage>
</organism>
<sequence length="64" mass="7483">MNHDMASALEVFLQIEDIFQMNLKVIEKIQKIADQINIKESKNYEIPLEYLKKVIGETPLTPHK</sequence>